<feature type="region of interest" description="Disordered" evidence="9">
    <location>
        <begin position="2559"/>
        <end position="2582"/>
    </location>
</feature>
<feature type="coiled-coil region" evidence="8">
    <location>
        <begin position="2247"/>
        <end position="2305"/>
    </location>
</feature>
<feature type="domain" description="Kinesin motor" evidence="10">
    <location>
        <begin position="230"/>
        <end position="599"/>
    </location>
</feature>
<dbReference type="InterPro" id="IPR044986">
    <property type="entry name" value="KIF15/KIN-12"/>
</dbReference>
<feature type="compositionally biased region" description="Basic and acidic residues" evidence="9">
    <location>
        <begin position="51"/>
        <end position="69"/>
    </location>
</feature>
<organism evidence="11 12">
    <name type="scientific">Ziziphus jujuba var. spinosa</name>
    <dbReference type="NCBI Taxonomy" id="714518"/>
    <lineage>
        <taxon>Eukaryota</taxon>
        <taxon>Viridiplantae</taxon>
        <taxon>Streptophyta</taxon>
        <taxon>Embryophyta</taxon>
        <taxon>Tracheophyta</taxon>
        <taxon>Spermatophyta</taxon>
        <taxon>Magnoliopsida</taxon>
        <taxon>eudicotyledons</taxon>
        <taxon>Gunneridae</taxon>
        <taxon>Pentapetalae</taxon>
        <taxon>rosids</taxon>
        <taxon>fabids</taxon>
        <taxon>Rosales</taxon>
        <taxon>Rhamnaceae</taxon>
        <taxon>Paliureae</taxon>
        <taxon>Ziziphus</taxon>
    </lineage>
</organism>
<dbReference type="PROSITE" id="PS00411">
    <property type="entry name" value="KINESIN_MOTOR_1"/>
    <property type="match status" value="1"/>
</dbReference>
<evidence type="ECO:0000313" key="12">
    <source>
        <dbReference type="Proteomes" id="UP000813462"/>
    </source>
</evidence>
<dbReference type="GO" id="GO:0008017">
    <property type="term" value="F:microtubule binding"/>
    <property type="evidence" value="ECO:0007669"/>
    <property type="project" value="InterPro"/>
</dbReference>
<dbReference type="InterPro" id="IPR027417">
    <property type="entry name" value="P-loop_NTPase"/>
</dbReference>
<feature type="coiled-coil region" evidence="8">
    <location>
        <begin position="1170"/>
        <end position="1211"/>
    </location>
</feature>
<dbReference type="Pfam" id="PF00225">
    <property type="entry name" value="Kinesin"/>
    <property type="match status" value="2"/>
</dbReference>
<evidence type="ECO:0000313" key="11">
    <source>
        <dbReference type="EMBL" id="KAH7517929.1"/>
    </source>
</evidence>
<dbReference type="GO" id="GO:0003777">
    <property type="term" value="F:microtubule motor activity"/>
    <property type="evidence" value="ECO:0007669"/>
    <property type="project" value="InterPro"/>
</dbReference>
<dbReference type="Proteomes" id="UP000813462">
    <property type="component" value="Unassembled WGS sequence"/>
</dbReference>
<feature type="compositionally biased region" description="Polar residues" evidence="9">
    <location>
        <begin position="2913"/>
        <end position="2932"/>
    </location>
</feature>
<dbReference type="PROSITE" id="PS50067">
    <property type="entry name" value="KINESIN_MOTOR_2"/>
    <property type="match status" value="1"/>
</dbReference>
<evidence type="ECO:0000256" key="7">
    <source>
        <dbReference type="PROSITE-ProRule" id="PRU00283"/>
    </source>
</evidence>
<dbReference type="SMART" id="SM00129">
    <property type="entry name" value="KISc"/>
    <property type="match status" value="1"/>
</dbReference>
<keyword evidence="1" id="KW-0493">Microtubule</keyword>
<feature type="compositionally biased region" description="Polar residues" evidence="9">
    <location>
        <begin position="155"/>
        <end position="177"/>
    </location>
</feature>
<feature type="coiled-coil region" evidence="8">
    <location>
        <begin position="980"/>
        <end position="1102"/>
    </location>
</feature>
<dbReference type="PRINTS" id="PR00380">
    <property type="entry name" value="KINESINHEAVY"/>
</dbReference>
<feature type="compositionally biased region" description="Polar residues" evidence="9">
    <location>
        <begin position="35"/>
        <end position="50"/>
    </location>
</feature>
<dbReference type="PANTHER" id="PTHR37739">
    <property type="entry name" value="KINESIN-LIKE PROTEIN KIN-12D"/>
    <property type="match status" value="1"/>
</dbReference>
<comment type="caution">
    <text evidence="11">The sequence shown here is derived from an EMBL/GenBank/DDBJ whole genome shotgun (WGS) entry which is preliminary data.</text>
</comment>
<feature type="coiled-coil region" evidence="8">
    <location>
        <begin position="877"/>
        <end position="911"/>
    </location>
</feature>
<dbReference type="Gene3D" id="3.40.850.10">
    <property type="entry name" value="Kinesin motor domain"/>
    <property type="match status" value="1"/>
</dbReference>
<evidence type="ECO:0000256" key="6">
    <source>
        <dbReference type="ARBA" id="ARBA00034488"/>
    </source>
</evidence>
<gene>
    <name evidence="11" type="ORF">FEM48_Zijuj09G0116300</name>
</gene>
<feature type="coiled-coil region" evidence="8">
    <location>
        <begin position="1255"/>
        <end position="1314"/>
    </location>
</feature>
<feature type="coiled-coil region" evidence="8">
    <location>
        <begin position="1385"/>
        <end position="1419"/>
    </location>
</feature>
<feature type="region of interest" description="Disordered" evidence="9">
    <location>
        <begin position="2909"/>
        <end position="2944"/>
    </location>
</feature>
<dbReference type="GO" id="GO:0005874">
    <property type="term" value="C:microtubule"/>
    <property type="evidence" value="ECO:0007669"/>
    <property type="project" value="UniProtKB-KW"/>
</dbReference>
<dbReference type="InterPro" id="IPR019821">
    <property type="entry name" value="Kinesin_motor_CS"/>
</dbReference>
<evidence type="ECO:0000256" key="5">
    <source>
        <dbReference type="ARBA" id="ARBA00023175"/>
    </source>
</evidence>
<feature type="region of interest" description="Disordered" evidence="9">
    <location>
        <begin position="1"/>
        <end position="184"/>
    </location>
</feature>
<feature type="coiled-coil region" evidence="8">
    <location>
        <begin position="2664"/>
        <end position="2849"/>
    </location>
</feature>
<dbReference type="GO" id="GO:0005524">
    <property type="term" value="F:ATP binding"/>
    <property type="evidence" value="ECO:0007669"/>
    <property type="project" value="UniProtKB-UniRule"/>
</dbReference>
<evidence type="ECO:0000259" key="10">
    <source>
        <dbReference type="PROSITE" id="PS50067"/>
    </source>
</evidence>
<evidence type="ECO:0000256" key="9">
    <source>
        <dbReference type="SAM" id="MobiDB-lite"/>
    </source>
</evidence>
<name>A0A978USS9_ZIZJJ</name>
<feature type="binding site" evidence="7">
    <location>
        <begin position="311"/>
        <end position="318"/>
    </location>
    <ligand>
        <name>ATP</name>
        <dbReference type="ChEBI" id="CHEBI:30616"/>
    </ligand>
</feature>
<feature type="coiled-coil region" evidence="8">
    <location>
        <begin position="2032"/>
        <end position="2115"/>
    </location>
</feature>
<dbReference type="InterPro" id="IPR001752">
    <property type="entry name" value="Kinesin_motor_dom"/>
</dbReference>
<dbReference type="InterPro" id="IPR036961">
    <property type="entry name" value="Kinesin_motor_dom_sf"/>
</dbReference>
<evidence type="ECO:0000256" key="4">
    <source>
        <dbReference type="ARBA" id="ARBA00023054"/>
    </source>
</evidence>
<dbReference type="PANTHER" id="PTHR37739:SF8">
    <property type="entry name" value="KINESIN-LIKE PROTEIN KIN-12D"/>
    <property type="match status" value="1"/>
</dbReference>
<proteinExistence type="inferred from homology"/>
<evidence type="ECO:0000256" key="1">
    <source>
        <dbReference type="ARBA" id="ARBA00022701"/>
    </source>
</evidence>
<feature type="compositionally biased region" description="Basic and acidic residues" evidence="9">
    <location>
        <begin position="103"/>
        <end position="119"/>
    </location>
</feature>
<keyword evidence="4 8" id="KW-0175">Coiled coil</keyword>
<reference evidence="11" key="1">
    <citation type="journal article" date="2021" name="Front. Plant Sci.">
        <title>Chromosome-Scale Genome Assembly for Chinese Sour Jujube and Insights Into Its Genome Evolution and Domestication Signature.</title>
        <authorList>
            <person name="Shen L.-Y."/>
            <person name="Luo H."/>
            <person name="Wang X.-L."/>
            <person name="Wang X.-M."/>
            <person name="Qiu X.-J."/>
            <person name="Liu H."/>
            <person name="Zhou S.-S."/>
            <person name="Jia K.-H."/>
            <person name="Nie S."/>
            <person name="Bao Y.-T."/>
            <person name="Zhang R.-G."/>
            <person name="Yun Q.-Z."/>
            <person name="Chai Y.-H."/>
            <person name="Lu J.-Y."/>
            <person name="Li Y."/>
            <person name="Zhao S.-W."/>
            <person name="Mao J.-F."/>
            <person name="Jia S.-G."/>
            <person name="Mao Y.-M."/>
        </authorList>
    </citation>
    <scope>NUCLEOTIDE SEQUENCE</scope>
    <source>
        <strain evidence="11">AT0</strain>
        <tissue evidence="11">Leaf</tissue>
    </source>
</reference>
<comment type="similarity">
    <text evidence="6">Belongs to the TRAFAC class myosin-kinesin ATPase superfamily. Kinesin family. KIN-12 subfamily.</text>
</comment>
<keyword evidence="5 7" id="KW-0505">Motor protein</keyword>
<dbReference type="SUPFAM" id="SSF52540">
    <property type="entry name" value="P-loop containing nucleoside triphosphate hydrolases"/>
    <property type="match status" value="1"/>
</dbReference>
<feature type="coiled-coil region" evidence="8">
    <location>
        <begin position="695"/>
        <end position="729"/>
    </location>
</feature>
<feature type="compositionally biased region" description="Polar residues" evidence="9">
    <location>
        <begin position="132"/>
        <end position="147"/>
    </location>
</feature>
<accession>A0A978USS9</accession>
<protein>
    <recommendedName>
        <fullName evidence="10">Kinesin motor domain-containing protein</fullName>
    </recommendedName>
</protein>
<evidence type="ECO:0000256" key="3">
    <source>
        <dbReference type="ARBA" id="ARBA00022840"/>
    </source>
</evidence>
<feature type="compositionally biased region" description="Basic and acidic residues" evidence="9">
    <location>
        <begin position="1"/>
        <end position="17"/>
    </location>
</feature>
<evidence type="ECO:0000256" key="8">
    <source>
        <dbReference type="SAM" id="Coils"/>
    </source>
</evidence>
<evidence type="ECO:0000256" key="2">
    <source>
        <dbReference type="ARBA" id="ARBA00022741"/>
    </source>
</evidence>
<keyword evidence="2 7" id="KW-0547">Nucleotide-binding</keyword>
<feature type="coiled-coil region" evidence="8">
    <location>
        <begin position="1552"/>
        <end position="1614"/>
    </location>
</feature>
<dbReference type="GO" id="GO:0007018">
    <property type="term" value="P:microtubule-based movement"/>
    <property type="evidence" value="ECO:0007669"/>
    <property type="project" value="InterPro"/>
</dbReference>
<keyword evidence="3 7" id="KW-0067">ATP-binding</keyword>
<dbReference type="EMBL" id="JAEACU010000009">
    <property type="protein sequence ID" value="KAH7517929.1"/>
    <property type="molecule type" value="Genomic_DNA"/>
</dbReference>
<sequence>MLRDFKFLRRNSGKNEEAENVPVDGKESSVAIRISTDSSRPPLNAIQETAENPKPEQEVGTRSKADRTPSKAKARVADPTLPLRTPDKYGAGFSTRGRFGWAQKHEPSSVSSDLRDDASNHSAQVSRGAGNFNGSSTSLTPRATTRTVGRPALSYSESNSTQSTPTKSVSKPPNTGLRNKVDGSAGTRTGNFAALYRGIPISCGPPTVVNTVKVPHFDLKEDPSFWMDHNVQVLIRVRPLNSMERSTHGYNRCLKQESAQNITWIGQPETRFTFDHVACETVDQEMLFRMTGLPMVENCLSGYNSCMFAYGQTGSGKTYTMLGEIENLEVMPSPHRGMTPRIFEFLFARIQAEEEIRRDEKLKYNCKCSFLEIYNEQITDLLDPSSTNLLLREDAKKGVYVENLSEFEVQTVGDIISLLTQGSSNRKVAATNMNRESSRSHSVFTCVIESKWEKDSTTNLRFARLNLVDLAGSERLVIYPKLVELCIHLLRYLFLVILTDQMIVHYRQKTSGAEGERLKEAANINKSLSTLGHVIMVLLDVAHGKPRHVPYRDSRLTFLLQDSLGGNSKTMIIANVSPSISCAAETLNTLKFAQRAKMIQNNAVVNEDSTGDVIALQHQIRLLKEELSILKRQNVSRSLSFDLMAGEDMRQVQENGLTEYVCEMEIDNDDNSLKNESKGTVRMSNKQLKSLETTLAGALRREQMAETSIKQLEAEIEQLNRLVRQREEDTRCTKMMLRFREDKIQRMESAINGSIPAETYLLEENKSLSEEIQLLQVKLDRNPEVTRFALENIRLLDQLRRYQEFYEEGEREILLSEVSTLRDQLHHFLDGNSKQQSNPNSILEPQKFSSPLTQETVCISRENNSLHLESQKTLMELEECRQNLNSCLDENAKLNRELEDLRTMLNNLKSSTLDQEDSVKTVEDLMKDPPFHVQVQNAVQTKEIERKHEAMMIKNAEENLNLQLELDILKMILKEERSSSGKMEERLMCLNRDLEQAKEEILLISKQYEDAKSELKAAKSVIEAIESQQILSINEMEELRSSNTYHVQLLQKQEVEILSLKEQLALKELRDLSPSNCSANDISLLQSKVKRMQHSLEKAKRLNTWYQSDREFQVSNDEEMDEVCRQAEAETAEVIVCMQEELAILQQQVQDSHLKELEMNKNVMFMKTELKEVQEKVYFLTKDNESLSEKLEEKEEELRILSEEWELLTSELEEVLSDGCEMLTNASDQLSLISSSFPQKRIWISEHVGRMVRTISEKELLIEELRKCLEDANNKRSDVECMLKSLRGAAMVITEAHQQECNEKEKQILQLTSQLTAKASTTAKLEDRVKLLEDQVRRTSDCATVAFVVVNRLSEVNHNNLEALEHKNIQLCEAAEISLRKDALLNEKDAVVEEAENQIQSLRAELTKLEGICVDLRQKLSKEQEHAYARKQMLEDVKEKNILMAREKLAELRTGVSSLKSCMSTYVECYRSPEKNSSEEVCASTEGEEEGRIAIGTCQSNNVDDRFVEDSRTDMANCSLKVGKGVTNYSSDQENLKSRIPCENVHERDVMITLLKKEIESALKSLKEVQAEMEKLHEEKKEMWKSEQQSQKSIKSFTTQALKLQATMNDFENQSKLKMEALSQKLQAFESIVLEAGSHWYHTKELVELELDDGKLVAAQKTAEVACILSKFEEAQDTMKEADIMINGLMIANETMKLEVGNLQKMYAISINDKDTLMNEVQSLQSSNHLKNQQIEHLASDLMETKTLVAELEGMIAEIQTSSTESFKLLASDFHSMKSLFFESSKQVQSWLEDVWSDIIVKDCAVSVLHLCHMGILLETVMGLNAENGLLQHGLCESNSLIADLKQHNTKSRRELEMCRVIKGKLLADIKNSFDRISKKEEENQELSFKLTTFEKKISDLQLQEELMLQRSDYMGSQLAILMKELDFSNTTFVQSLLDEEKMLKFKEKVLESQAESFMIDWCLKDFESLILASKLEEMASHKAEIEREHISCCASLEKLKEEMILFKVDAGLKEQFLADEEDEVGCQISVLGQKNQKLQKEMCKLESLLNELQNELDTKKEELSQMIKLEKENESLRIEISKLKTENSLVIEHLQEKNSDISVFEKENHRLQEAILSVETRVAGLQMDLEVKSSDMHKIKGSQAAAVERMYLKCQDLQTYSNNIDTLMNGTNNLLNEQYFMIVENALVEISKHTERTSKFTEELEYLECHAKELVSENLSLQTELLRKDDVLKGLLFDLSLLQESAANTKDQKDEIEGMIASLEALEDELSVKSGELDEVVARRQMLEAELQDKTEMISALELTISKEREYQELLAIENSMFRGQIEDALAAKSLVEDELTERKKIKESLELELLEMSNALGIMTDSIESLKFDLNELSSERDHLQTEMLSLKEKLEREEARAEENEAIAKEAQKMAESRKIYAEDKEAEVKLLERSVEELEYTVNVLENKVDIVKGEAERQRLQREDLELELQSVEHQLQNVKNADADIKRHLDEKEKSLQEALKHVQILERDITEKDTEIAQFKTHISELNLHAEAQASDYKQKFKALEVMAEQVRPEGHSSHVINSSSNKSEKYATKSRGSGSPFKCIGLGLAQQIKSERDEELTAARLRIEELESLSVTRQKEIFALNAKLAAAESMTHDVIRDLLGVKLDMTTFVSLLDNHQVQKITEKARLHNLESQEKGQEVMNVRKRLNEFVEERQGWLEEIDRKQAELVALQVALEKLRQRDELLKTENEMLKVENVNHKKKVMELEEEVNKLSGQQNLQQRIHHHAKIKEENNMLKIRNEDLSTKLRRTENILSRVKDELASFRVSNGRNPYIDFDEEKRLSAKLKESEEEKMQLAQKLLGLCTSVLKAAGITKPVSNINPSVAEEALEQIKNKFTSMEREMQDLKFKNKIASERIRLSELKPQSSPISSRADDNSQTAKRVSQPPYFSALDR</sequence>
<feature type="coiled-coil region" evidence="8">
    <location>
        <begin position="2369"/>
        <end position="2522"/>
    </location>
</feature>